<organism evidence="2 3">
    <name type="scientific">Apostasia shenzhenica</name>
    <dbReference type="NCBI Taxonomy" id="1088818"/>
    <lineage>
        <taxon>Eukaryota</taxon>
        <taxon>Viridiplantae</taxon>
        <taxon>Streptophyta</taxon>
        <taxon>Embryophyta</taxon>
        <taxon>Tracheophyta</taxon>
        <taxon>Spermatophyta</taxon>
        <taxon>Magnoliopsida</taxon>
        <taxon>Liliopsida</taxon>
        <taxon>Asparagales</taxon>
        <taxon>Orchidaceae</taxon>
        <taxon>Apostasioideae</taxon>
        <taxon>Apostasia</taxon>
    </lineage>
</organism>
<dbReference type="AlphaFoldDB" id="A0A2I0B2E6"/>
<reference evidence="2 3" key="1">
    <citation type="journal article" date="2017" name="Nature">
        <title>The Apostasia genome and the evolution of orchids.</title>
        <authorList>
            <person name="Zhang G.Q."/>
            <person name="Liu K.W."/>
            <person name="Li Z."/>
            <person name="Lohaus R."/>
            <person name="Hsiao Y.Y."/>
            <person name="Niu S.C."/>
            <person name="Wang J.Y."/>
            <person name="Lin Y.C."/>
            <person name="Xu Q."/>
            <person name="Chen L.J."/>
            <person name="Yoshida K."/>
            <person name="Fujiwara S."/>
            <person name="Wang Z.W."/>
            <person name="Zhang Y.Q."/>
            <person name="Mitsuda N."/>
            <person name="Wang M."/>
            <person name="Liu G.H."/>
            <person name="Pecoraro L."/>
            <person name="Huang H.X."/>
            <person name="Xiao X.J."/>
            <person name="Lin M."/>
            <person name="Wu X.Y."/>
            <person name="Wu W.L."/>
            <person name="Chen Y.Y."/>
            <person name="Chang S.B."/>
            <person name="Sakamoto S."/>
            <person name="Ohme-Takagi M."/>
            <person name="Yagi M."/>
            <person name="Zeng S.J."/>
            <person name="Shen C.Y."/>
            <person name="Yeh C.M."/>
            <person name="Luo Y.B."/>
            <person name="Tsai W.C."/>
            <person name="Van de Peer Y."/>
            <person name="Liu Z.J."/>
        </authorList>
    </citation>
    <scope>NUCLEOTIDE SEQUENCE [LARGE SCALE GENOMIC DNA]</scope>
    <source>
        <strain evidence="3">cv. Shenzhen</strain>
        <tissue evidence="2">Stem</tissue>
    </source>
</reference>
<sequence length="106" mass="11705">MSNSDILMHVLAGFNSTYTNMILTITTRVDDFTLKKVHEIPSSRERLLQLKFTETIAITLSSINTGRGRPFASNSNGAVRYVLSPVIMLINVTNALIINLLGVLLL</sequence>
<keyword evidence="1" id="KW-0812">Transmembrane</keyword>
<protein>
    <submittedName>
        <fullName evidence="2">Uncharacterized protein</fullName>
    </submittedName>
</protein>
<proteinExistence type="predicted"/>
<name>A0A2I0B2E6_9ASPA</name>
<evidence type="ECO:0000256" key="1">
    <source>
        <dbReference type="SAM" id="Phobius"/>
    </source>
</evidence>
<keyword evidence="1" id="KW-0472">Membrane</keyword>
<dbReference type="EMBL" id="KZ451922">
    <property type="protein sequence ID" value="PKA61970.1"/>
    <property type="molecule type" value="Genomic_DNA"/>
</dbReference>
<accession>A0A2I0B2E6</accession>
<keyword evidence="3" id="KW-1185">Reference proteome</keyword>
<keyword evidence="1" id="KW-1133">Transmembrane helix</keyword>
<gene>
    <name evidence="2" type="ORF">AXF42_Ash019176</name>
</gene>
<feature type="transmembrane region" description="Helical" evidence="1">
    <location>
        <begin position="81"/>
        <end position="105"/>
    </location>
</feature>
<dbReference type="Proteomes" id="UP000236161">
    <property type="component" value="Unassembled WGS sequence"/>
</dbReference>
<evidence type="ECO:0000313" key="2">
    <source>
        <dbReference type="EMBL" id="PKA61970.1"/>
    </source>
</evidence>
<evidence type="ECO:0000313" key="3">
    <source>
        <dbReference type="Proteomes" id="UP000236161"/>
    </source>
</evidence>